<keyword evidence="1" id="KW-1133">Transmembrane helix</keyword>
<keyword evidence="1" id="KW-0812">Transmembrane</keyword>
<name>A0A1D2NJ91_ORCCI</name>
<evidence type="ECO:0000256" key="1">
    <source>
        <dbReference type="SAM" id="Phobius"/>
    </source>
</evidence>
<keyword evidence="3" id="KW-1185">Reference proteome</keyword>
<sequence length="187" mass="21101">MRISACRLCGVPIEQGMRYFTVIEMFMGLVHLKHIVETVVELNFVVMNDAMGMVNDVAYKQNCLNGLLLFIDILRGAFCACLIVQIFSSFFLYFVGYRKRNIPFCLIWILVSANTLIVSLFLLISTLCEIPSKGTESDPMFWKTQLLICGRHPSYGVTIAGYELYSSLEFALSLNLLAAAADLLFIR</sequence>
<feature type="transmembrane region" description="Helical" evidence="1">
    <location>
        <begin position="73"/>
        <end position="95"/>
    </location>
</feature>
<evidence type="ECO:0000313" key="2">
    <source>
        <dbReference type="EMBL" id="ODN05299.1"/>
    </source>
</evidence>
<reference evidence="2 3" key="1">
    <citation type="journal article" date="2016" name="Genome Biol. Evol.">
        <title>Gene Family Evolution Reflects Adaptation to Soil Environmental Stressors in the Genome of the Collembolan Orchesella cincta.</title>
        <authorList>
            <person name="Faddeeva-Vakhrusheva A."/>
            <person name="Derks M.F."/>
            <person name="Anvar S.Y."/>
            <person name="Agamennone V."/>
            <person name="Suring W."/>
            <person name="Smit S."/>
            <person name="van Straalen N.M."/>
            <person name="Roelofs D."/>
        </authorList>
    </citation>
    <scope>NUCLEOTIDE SEQUENCE [LARGE SCALE GENOMIC DNA]</scope>
    <source>
        <tissue evidence="2">Mixed pool</tissue>
    </source>
</reference>
<comment type="caution">
    <text evidence="2">The sequence shown here is derived from an EMBL/GenBank/DDBJ whole genome shotgun (WGS) entry which is preliminary data.</text>
</comment>
<feature type="transmembrane region" description="Helical" evidence="1">
    <location>
        <begin position="102"/>
        <end position="124"/>
    </location>
</feature>
<organism evidence="2 3">
    <name type="scientific">Orchesella cincta</name>
    <name type="common">Springtail</name>
    <name type="synonym">Podura cincta</name>
    <dbReference type="NCBI Taxonomy" id="48709"/>
    <lineage>
        <taxon>Eukaryota</taxon>
        <taxon>Metazoa</taxon>
        <taxon>Ecdysozoa</taxon>
        <taxon>Arthropoda</taxon>
        <taxon>Hexapoda</taxon>
        <taxon>Collembola</taxon>
        <taxon>Entomobryomorpha</taxon>
        <taxon>Entomobryoidea</taxon>
        <taxon>Orchesellidae</taxon>
        <taxon>Orchesellinae</taxon>
        <taxon>Orchesella</taxon>
    </lineage>
</organism>
<dbReference type="EMBL" id="LJIJ01000025">
    <property type="protein sequence ID" value="ODN05299.1"/>
    <property type="molecule type" value="Genomic_DNA"/>
</dbReference>
<dbReference type="Proteomes" id="UP000094527">
    <property type="component" value="Unassembled WGS sequence"/>
</dbReference>
<feature type="transmembrane region" description="Helical" evidence="1">
    <location>
        <begin position="164"/>
        <end position="186"/>
    </location>
</feature>
<evidence type="ECO:0000313" key="3">
    <source>
        <dbReference type="Proteomes" id="UP000094527"/>
    </source>
</evidence>
<protein>
    <submittedName>
        <fullName evidence="2">Uncharacterized protein</fullName>
    </submittedName>
</protein>
<keyword evidence="1" id="KW-0472">Membrane</keyword>
<gene>
    <name evidence="2" type="ORF">Ocin01_01350</name>
</gene>
<accession>A0A1D2NJ91</accession>
<proteinExistence type="predicted"/>
<dbReference type="AlphaFoldDB" id="A0A1D2NJ91"/>